<dbReference type="AlphaFoldDB" id="A0AA41BVJ5"/>
<sequence length="60" mass="6636">MANGRWWETMIVLYKTLVGPRLRARGFAAQNTEVAIGVAVLNRLLSVARPHSACQQVRAS</sequence>
<dbReference type="Proteomes" id="UP000705283">
    <property type="component" value="Unassembled WGS sequence"/>
</dbReference>
<organism evidence="1 2">
    <name type="scientific">Rouxiella silvae</name>
    <dbReference type="NCBI Taxonomy" id="1646373"/>
    <lineage>
        <taxon>Bacteria</taxon>
        <taxon>Pseudomonadati</taxon>
        <taxon>Pseudomonadota</taxon>
        <taxon>Gammaproteobacteria</taxon>
        <taxon>Enterobacterales</taxon>
        <taxon>Yersiniaceae</taxon>
        <taxon>Rouxiella</taxon>
    </lineage>
</organism>
<reference evidence="1" key="2">
    <citation type="submission" date="2022-09" db="EMBL/GenBank/DDBJ databases">
        <title>Rouxiella aceris sp. nov., isolated from tree sap and emended description of the genus Rhouxiella.</title>
        <authorList>
            <person name="Kim I.S."/>
        </authorList>
    </citation>
    <scope>NUCLEOTIDE SEQUENCE</scope>
    <source>
        <strain evidence="1">SAP-2</strain>
    </source>
</reference>
<reference evidence="1" key="1">
    <citation type="submission" date="2020-11" db="EMBL/GenBank/DDBJ databases">
        <authorList>
            <person name="Lee S.D."/>
        </authorList>
    </citation>
    <scope>NUCLEOTIDE SEQUENCE</scope>
    <source>
        <strain evidence="1">SAP-2</strain>
    </source>
</reference>
<evidence type="ECO:0000313" key="1">
    <source>
        <dbReference type="EMBL" id="MBF6635879.1"/>
    </source>
</evidence>
<protein>
    <submittedName>
        <fullName evidence="1">Uncharacterized protein</fullName>
    </submittedName>
</protein>
<name>A0AA41BVJ5_9GAMM</name>
<accession>A0AA41BVJ5</accession>
<evidence type="ECO:0000313" key="2">
    <source>
        <dbReference type="Proteomes" id="UP000705283"/>
    </source>
</evidence>
<gene>
    <name evidence="1" type="ORF">ITX54_04280</name>
</gene>
<proteinExistence type="predicted"/>
<dbReference type="RefSeq" id="WP_194977564.1">
    <property type="nucleotide sequence ID" value="NZ_CBCSCF010000014.1"/>
</dbReference>
<dbReference type="EMBL" id="JADMKS010000002">
    <property type="protein sequence ID" value="MBF6635879.1"/>
    <property type="molecule type" value="Genomic_DNA"/>
</dbReference>
<comment type="caution">
    <text evidence="1">The sequence shown here is derived from an EMBL/GenBank/DDBJ whole genome shotgun (WGS) entry which is preliminary data.</text>
</comment>